<keyword evidence="2" id="KW-1185">Reference proteome</keyword>
<evidence type="ECO:0000313" key="2">
    <source>
        <dbReference type="Proteomes" id="UP000015105"/>
    </source>
</evidence>
<reference evidence="1" key="4">
    <citation type="submission" date="2019-03" db="UniProtKB">
        <authorList>
            <consortium name="EnsemblPlants"/>
        </authorList>
    </citation>
    <scope>IDENTIFICATION</scope>
</reference>
<accession>A0A453F983</accession>
<reference evidence="1" key="5">
    <citation type="journal article" date="2021" name="G3 (Bethesda)">
        <title>Aegilops tauschii genome assembly Aet v5.0 features greater sequence contiguity and improved annotation.</title>
        <authorList>
            <person name="Wang L."/>
            <person name="Zhu T."/>
            <person name="Rodriguez J.C."/>
            <person name="Deal K.R."/>
            <person name="Dubcovsky J."/>
            <person name="McGuire P.E."/>
            <person name="Lux T."/>
            <person name="Spannagl M."/>
            <person name="Mayer K.F.X."/>
            <person name="Baldrich P."/>
            <person name="Meyers B.C."/>
            <person name="Huo N."/>
            <person name="Gu Y.Q."/>
            <person name="Zhou H."/>
            <person name="Devos K.M."/>
            <person name="Bennetzen J.L."/>
            <person name="Unver T."/>
            <person name="Budak H."/>
            <person name="Gulick P.J."/>
            <person name="Galiba G."/>
            <person name="Kalapos B."/>
            <person name="Nelson D.R."/>
            <person name="Li P."/>
            <person name="You F.M."/>
            <person name="Luo M.C."/>
            <person name="Dvorak J."/>
        </authorList>
    </citation>
    <scope>NUCLEOTIDE SEQUENCE [LARGE SCALE GENOMIC DNA]</scope>
    <source>
        <strain evidence="1">cv. AL8/78</strain>
    </source>
</reference>
<reference evidence="2" key="2">
    <citation type="journal article" date="2017" name="Nat. Plants">
        <title>The Aegilops tauschii genome reveals multiple impacts of transposons.</title>
        <authorList>
            <person name="Zhao G."/>
            <person name="Zou C."/>
            <person name="Li K."/>
            <person name="Wang K."/>
            <person name="Li T."/>
            <person name="Gao L."/>
            <person name="Zhang X."/>
            <person name="Wang H."/>
            <person name="Yang Z."/>
            <person name="Liu X."/>
            <person name="Jiang W."/>
            <person name="Mao L."/>
            <person name="Kong X."/>
            <person name="Jiao Y."/>
            <person name="Jia J."/>
        </authorList>
    </citation>
    <scope>NUCLEOTIDE SEQUENCE [LARGE SCALE GENOMIC DNA]</scope>
    <source>
        <strain evidence="2">cv. AL8/78</strain>
    </source>
</reference>
<dbReference type="EnsemblPlants" id="AET3Gv20613700.12">
    <property type="protein sequence ID" value="AET3Gv20613700.12"/>
    <property type="gene ID" value="AET3Gv20613700"/>
</dbReference>
<reference evidence="1" key="3">
    <citation type="journal article" date="2017" name="Nature">
        <title>Genome sequence of the progenitor of the wheat D genome Aegilops tauschii.</title>
        <authorList>
            <person name="Luo M.C."/>
            <person name="Gu Y.Q."/>
            <person name="Puiu D."/>
            <person name="Wang H."/>
            <person name="Twardziok S.O."/>
            <person name="Deal K.R."/>
            <person name="Huo N."/>
            <person name="Zhu T."/>
            <person name="Wang L."/>
            <person name="Wang Y."/>
            <person name="McGuire P.E."/>
            <person name="Liu S."/>
            <person name="Long H."/>
            <person name="Ramasamy R.K."/>
            <person name="Rodriguez J.C."/>
            <person name="Van S.L."/>
            <person name="Yuan L."/>
            <person name="Wang Z."/>
            <person name="Xia Z."/>
            <person name="Xiao L."/>
            <person name="Anderson O.D."/>
            <person name="Ouyang S."/>
            <person name="Liang Y."/>
            <person name="Zimin A.V."/>
            <person name="Pertea G."/>
            <person name="Qi P."/>
            <person name="Bennetzen J.L."/>
            <person name="Dai X."/>
            <person name="Dawson M.W."/>
            <person name="Muller H.G."/>
            <person name="Kugler K."/>
            <person name="Rivarola-Duarte L."/>
            <person name="Spannagl M."/>
            <person name="Mayer K.F.X."/>
            <person name="Lu F.H."/>
            <person name="Bevan M.W."/>
            <person name="Leroy P."/>
            <person name="Li P."/>
            <person name="You F.M."/>
            <person name="Sun Q."/>
            <person name="Liu Z."/>
            <person name="Lyons E."/>
            <person name="Wicker T."/>
            <person name="Salzberg S.L."/>
            <person name="Devos K.M."/>
            <person name="Dvorak J."/>
        </authorList>
    </citation>
    <scope>NUCLEOTIDE SEQUENCE [LARGE SCALE GENOMIC DNA]</scope>
    <source>
        <strain evidence="1">cv. AL8/78</strain>
    </source>
</reference>
<protein>
    <submittedName>
        <fullName evidence="1">Uncharacterized protein</fullName>
    </submittedName>
</protein>
<evidence type="ECO:0000313" key="1">
    <source>
        <dbReference type="EnsemblPlants" id="AET3Gv20613700.12"/>
    </source>
</evidence>
<sequence>LCGESRSWAAPAPGDDGGRRRGRRELFQIILKLGGLFCKITNELRPRHVFRDGGSIIFILEKNRV</sequence>
<name>A0A453F983_AEGTS</name>
<reference evidence="2" key="1">
    <citation type="journal article" date="2014" name="Science">
        <title>Ancient hybridizations among the ancestral genomes of bread wheat.</title>
        <authorList>
            <consortium name="International Wheat Genome Sequencing Consortium,"/>
            <person name="Marcussen T."/>
            <person name="Sandve S.R."/>
            <person name="Heier L."/>
            <person name="Spannagl M."/>
            <person name="Pfeifer M."/>
            <person name="Jakobsen K.S."/>
            <person name="Wulff B.B."/>
            <person name="Steuernagel B."/>
            <person name="Mayer K.F."/>
            <person name="Olsen O.A."/>
        </authorList>
    </citation>
    <scope>NUCLEOTIDE SEQUENCE [LARGE SCALE GENOMIC DNA]</scope>
    <source>
        <strain evidence="2">cv. AL8/78</strain>
    </source>
</reference>
<dbReference type="Gramene" id="AET3Gv20613700.12">
    <property type="protein sequence ID" value="AET3Gv20613700.12"/>
    <property type="gene ID" value="AET3Gv20613700"/>
</dbReference>
<dbReference type="Proteomes" id="UP000015105">
    <property type="component" value="Chromosome 3D"/>
</dbReference>
<proteinExistence type="predicted"/>
<dbReference type="AlphaFoldDB" id="A0A453F983"/>
<organism evidence="1 2">
    <name type="scientific">Aegilops tauschii subsp. strangulata</name>
    <name type="common">Goatgrass</name>
    <dbReference type="NCBI Taxonomy" id="200361"/>
    <lineage>
        <taxon>Eukaryota</taxon>
        <taxon>Viridiplantae</taxon>
        <taxon>Streptophyta</taxon>
        <taxon>Embryophyta</taxon>
        <taxon>Tracheophyta</taxon>
        <taxon>Spermatophyta</taxon>
        <taxon>Magnoliopsida</taxon>
        <taxon>Liliopsida</taxon>
        <taxon>Poales</taxon>
        <taxon>Poaceae</taxon>
        <taxon>BOP clade</taxon>
        <taxon>Pooideae</taxon>
        <taxon>Triticodae</taxon>
        <taxon>Triticeae</taxon>
        <taxon>Triticinae</taxon>
        <taxon>Aegilops</taxon>
    </lineage>
</organism>